<dbReference type="InterPro" id="IPR016102">
    <property type="entry name" value="Succinyl-CoA_synth-like"/>
</dbReference>
<sequence>MDPEGVTGDRPAAAESDVLLSDGSTVHIRPIRPDDGAAIIAMHAQFSERTRYLRYFSPYPRIPERDLFRFVNVDHRDREALVVMSGGRAIAVGRYDRLAPESAEAEVAFVVADAYQGRGIGSVLLEHLAEHARVAGIIRFVAEVLPVNSGMLRVFADAGYQIQRQYADGVVHLEFPIGPTEQSVAVQHRREQFTEAASIARLLSPGSVAVYGARRDGTGVGAAVLRNLASFGGAVHDVHSGQSLSGAADLALIAVPAESVPAAVADAAAGGVAGAVVFSAGFAEAGPAGAVAERDLVAQVRAAGIRLIGPNCLGIANTDPAVRLNATLAPVLPPRGRVGFFCQSGVLGVALLAEADRRGLGLSSFVSAGNRADVSGNDLLQYWQDDPATDVVMLYLETFGNPRKFTRLARRLGRHKPIVAVANLRRRAAPGAVAGASDPGPTGLRFGLGPEPIPGPEPDFRPEPIPAPEPDLGPEPDPGPEPDGGELLARAGVIRVDTVAEMFDVGVLLAGQPLPAGARVGIVTNSSALSVLAVGACAAAGLGVTARSDVGPRADPARFAEAMATAMADPRVDALVVACAPPPPVDAAETARFRQHIADLAGRDKPVVATLVTAGPESGGRISGVPQYPSVEEAVRALGRVARYAAWRREPAGTVPDLSIGQTRPGAPPDELLAAYGIPVVASTTARDVDSALAAAERFGYPVALKLADPEVRHRIDLGAVRLDLANAAVVRTAYEELTRLSLTGPADEPAGPWPAATAEAATEGTGIAGAGTGRVEVIVQPMVAPGVSCVIEALQHPSFGPVIGFGPGGVTGELLGDRAWRAVPLTDRDAAGLVREPRASALLFGHRGARSVRVAALEELLLRAARLIDDHPEVRRLSLNPVLARPDGISVLHASVHYGQSGYRPDTGPRRLR</sequence>
<dbReference type="Pfam" id="PF00583">
    <property type="entry name" value="Acetyltransf_1"/>
    <property type="match status" value="1"/>
</dbReference>
<keyword evidence="6" id="KW-1185">Reference proteome</keyword>
<dbReference type="Gene3D" id="3.40.50.720">
    <property type="entry name" value="NAD(P)-binding Rossmann-like Domain"/>
    <property type="match status" value="1"/>
</dbReference>
<dbReference type="SUPFAM" id="SSF51735">
    <property type="entry name" value="NAD(P)-binding Rossmann-fold domains"/>
    <property type="match status" value="1"/>
</dbReference>
<accession>A0A8J3VP34</accession>
<evidence type="ECO:0000256" key="1">
    <source>
        <dbReference type="PROSITE-ProRule" id="PRU00409"/>
    </source>
</evidence>
<reference evidence="5" key="1">
    <citation type="submission" date="2021-01" db="EMBL/GenBank/DDBJ databases">
        <title>Whole genome shotgun sequence of Rugosimonospora africana NBRC 104875.</title>
        <authorList>
            <person name="Komaki H."/>
            <person name="Tamura T."/>
        </authorList>
    </citation>
    <scope>NUCLEOTIDE SEQUENCE</scope>
    <source>
        <strain evidence="5">NBRC 104875</strain>
    </source>
</reference>
<dbReference type="Pfam" id="PF13380">
    <property type="entry name" value="CoA_binding_2"/>
    <property type="match status" value="1"/>
</dbReference>
<evidence type="ECO:0000259" key="3">
    <source>
        <dbReference type="PROSITE" id="PS50975"/>
    </source>
</evidence>
<feature type="compositionally biased region" description="Pro residues" evidence="2">
    <location>
        <begin position="451"/>
        <end position="471"/>
    </location>
</feature>
<dbReference type="GO" id="GO:0005524">
    <property type="term" value="F:ATP binding"/>
    <property type="evidence" value="ECO:0007669"/>
    <property type="project" value="UniProtKB-UniRule"/>
</dbReference>
<gene>
    <name evidence="5" type="ORF">Raf01_19360</name>
</gene>
<feature type="region of interest" description="Disordered" evidence="2">
    <location>
        <begin position="431"/>
        <end position="485"/>
    </location>
</feature>
<dbReference type="PROSITE" id="PS51186">
    <property type="entry name" value="GNAT"/>
    <property type="match status" value="1"/>
</dbReference>
<dbReference type="Gene3D" id="3.40.630.30">
    <property type="match status" value="1"/>
</dbReference>
<keyword evidence="1" id="KW-0067">ATP-binding</keyword>
<dbReference type="InterPro" id="IPR032875">
    <property type="entry name" value="Succ_CoA_lig_flav_dom"/>
</dbReference>
<protein>
    <submittedName>
        <fullName evidence="5">GNAT family N-acetyltransferase</fullName>
    </submittedName>
</protein>
<dbReference type="Pfam" id="PF13607">
    <property type="entry name" value="Succ_CoA_lig"/>
    <property type="match status" value="1"/>
</dbReference>
<dbReference type="SUPFAM" id="SSF52210">
    <property type="entry name" value="Succinyl-CoA synthetase domains"/>
    <property type="match status" value="2"/>
</dbReference>
<feature type="domain" description="ATP-grasp" evidence="3">
    <location>
        <begin position="670"/>
        <end position="706"/>
    </location>
</feature>
<dbReference type="PROSITE" id="PS50975">
    <property type="entry name" value="ATP_GRASP"/>
    <property type="match status" value="1"/>
</dbReference>
<dbReference type="EMBL" id="BONZ01000016">
    <property type="protein sequence ID" value="GIH13764.1"/>
    <property type="molecule type" value="Genomic_DNA"/>
</dbReference>
<dbReference type="PANTHER" id="PTHR42793:SF1">
    <property type="entry name" value="PEPTIDYL-LYSINE N-ACETYLTRANSFERASE PATZ"/>
    <property type="match status" value="1"/>
</dbReference>
<dbReference type="InterPro" id="IPR013815">
    <property type="entry name" value="ATP_grasp_subdomain_1"/>
</dbReference>
<dbReference type="InterPro" id="IPR011761">
    <property type="entry name" value="ATP-grasp"/>
</dbReference>
<dbReference type="SUPFAM" id="SSF55729">
    <property type="entry name" value="Acyl-CoA N-acyltransferases (Nat)"/>
    <property type="match status" value="1"/>
</dbReference>
<feature type="domain" description="N-acetyltransferase" evidence="4">
    <location>
        <begin position="26"/>
        <end position="178"/>
    </location>
</feature>
<name>A0A8J3VP34_9ACTN</name>
<dbReference type="SMART" id="SM00881">
    <property type="entry name" value="CoA_binding"/>
    <property type="match status" value="1"/>
</dbReference>
<comment type="caution">
    <text evidence="5">The sequence shown here is derived from an EMBL/GenBank/DDBJ whole genome shotgun (WGS) entry which is preliminary data.</text>
</comment>
<dbReference type="Gene3D" id="3.30.470.20">
    <property type="entry name" value="ATP-grasp fold, B domain"/>
    <property type="match status" value="1"/>
</dbReference>
<dbReference type="GO" id="GO:0016747">
    <property type="term" value="F:acyltransferase activity, transferring groups other than amino-acyl groups"/>
    <property type="evidence" value="ECO:0007669"/>
    <property type="project" value="InterPro"/>
</dbReference>
<evidence type="ECO:0000259" key="4">
    <source>
        <dbReference type="PROSITE" id="PS51186"/>
    </source>
</evidence>
<feature type="compositionally biased region" description="Low complexity" evidence="2">
    <location>
        <begin position="431"/>
        <end position="441"/>
    </location>
</feature>
<evidence type="ECO:0000256" key="2">
    <source>
        <dbReference type="SAM" id="MobiDB-lite"/>
    </source>
</evidence>
<dbReference type="PANTHER" id="PTHR42793">
    <property type="entry name" value="COA BINDING DOMAIN CONTAINING PROTEIN"/>
    <property type="match status" value="1"/>
</dbReference>
<dbReference type="Gene3D" id="3.40.50.261">
    <property type="entry name" value="Succinyl-CoA synthetase domains"/>
    <property type="match status" value="2"/>
</dbReference>
<dbReference type="Pfam" id="PF13549">
    <property type="entry name" value="ATP-grasp_5"/>
    <property type="match status" value="2"/>
</dbReference>
<dbReference type="InterPro" id="IPR003781">
    <property type="entry name" value="CoA-bd"/>
</dbReference>
<dbReference type="InterPro" id="IPR000182">
    <property type="entry name" value="GNAT_dom"/>
</dbReference>
<keyword evidence="1" id="KW-0547">Nucleotide-binding</keyword>
<feature type="compositionally biased region" description="Acidic residues" evidence="2">
    <location>
        <begin position="472"/>
        <end position="484"/>
    </location>
</feature>
<dbReference type="InterPro" id="IPR016181">
    <property type="entry name" value="Acyl_CoA_acyltransferase"/>
</dbReference>
<dbReference type="Gene3D" id="3.30.1490.20">
    <property type="entry name" value="ATP-grasp fold, A domain"/>
    <property type="match status" value="1"/>
</dbReference>
<evidence type="ECO:0000313" key="6">
    <source>
        <dbReference type="Proteomes" id="UP000642748"/>
    </source>
</evidence>
<organism evidence="5 6">
    <name type="scientific">Rugosimonospora africana</name>
    <dbReference type="NCBI Taxonomy" id="556532"/>
    <lineage>
        <taxon>Bacteria</taxon>
        <taxon>Bacillati</taxon>
        <taxon>Actinomycetota</taxon>
        <taxon>Actinomycetes</taxon>
        <taxon>Micromonosporales</taxon>
        <taxon>Micromonosporaceae</taxon>
        <taxon>Rugosimonospora</taxon>
    </lineage>
</organism>
<evidence type="ECO:0000313" key="5">
    <source>
        <dbReference type="EMBL" id="GIH13764.1"/>
    </source>
</evidence>
<dbReference type="RefSeq" id="WP_203917445.1">
    <property type="nucleotide sequence ID" value="NZ_BONZ01000016.1"/>
</dbReference>
<proteinExistence type="predicted"/>
<dbReference type="GO" id="GO:0046872">
    <property type="term" value="F:metal ion binding"/>
    <property type="evidence" value="ECO:0007669"/>
    <property type="project" value="InterPro"/>
</dbReference>
<dbReference type="CDD" id="cd04301">
    <property type="entry name" value="NAT_SF"/>
    <property type="match status" value="1"/>
</dbReference>
<dbReference type="AlphaFoldDB" id="A0A8J3VP34"/>
<dbReference type="InterPro" id="IPR036291">
    <property type="entry name" value="NAD(P)-bd_dom_sf"/>
</dbReference>
<dbReference type="SUPFAM" id="SSF56059">
    <property type="entry name" value="Glutathione synthetase ATP-binding domain-like"/>
    <property type="match status" value="1"/>
</dbReference>
<dbReference type="Proteomes" id="UP000642748">
    <property type="component" value="Unassembled WGS sequence"/>
</dbReference>